<dbReference type="Proteomes" id="UP000196655">
    <property type="component" value="Unassembled WGS sequence"/>
</dbReference>
<proteinExistence type="predicted"/>
<feature type="binding site" evidence="2">
    <location>
        <position position="39"/>
    </location>
    <ligand>
        <name>Fe cation</name>
        <dbReference type="ChEBI" id="CHEBI:24875"/>
        <label>1</label>
    </ligand>
</feature>
<dbReference type="PANTHER" id="PTHR36303">
    <property type="entry name" value="2',3'-CYCLIC-NUCLEOTIDE 2'-PHOSPHODIESTERASE"/>
    <property type="match status" value="1"/>
</dbReference>
<name>A0A211ZGK4_9PROT</name>
<dbReference type="Pfam" id="PF13277">
    <property type="entry name" value="YmdB"/>
    <property type="match status" value="1"/>
</dbReference>
<feature type="active site" description="Proton donor" evidence="1">
    <location>
        <position position="68"/>
    </location>
</feature>
<keyword evidence="2" id="KW-0479">Metal-binding</keyword>
<dbReference type="CDD" id="cd07382">
    <property type="entry name" value="MPP_DR1281"/>
    <property type="match status" value="1"/>
</dbReference>
<dbReference type="NCBIfam" id="TIGR00282">
    <property type="entry name" value="TIGR00282 family metallophosphoesterase"/>
    <property type="match status" value="1"/>
</dbReference>
<keyword evidence="4" id="KW-1185">Reference proteome</keyword>
<dbReference type="PANTHER" id="PTHR36303:SF1">
    <property type="entry name" value="2',3'-CYCLIC-NUCLEOTIDE 2'-PHOSPHODIESTERASE"/>
    <property type="match status" value="1"/>
</dbReference>
<dbReference type="OrthoDB" id="9801109at2"/>
<dbReference type="InterPro" id="IPR005235">
    <property type="entry name" value="YmdB-like"/>
</dbReference>
<evidence type="ECO:0000313" key="4">
    <source>
        <dbReference type="Proteomes" id="UP000196655"/>
    </source>
</evidence>
<feature type="binding site" evidence="2">
    <location>
        <position position="39"/>
    </location>
    <ligand>
        <name>Fe cation</name>
        <dbReference type="ChEBI" id="CHEBI:24875"/>
        <label>2</label>
    </ligand>
</feature>
<dbReference type="Gene3D" id="3.60.21.10">
    <property type="match status" value="1"/>
</dbReference>
<protein>
    <submittedName>
        <fullName evidence="3">Metallophosphoesterase</fullName>
    </submittedName>
</protein>
<dbReference type="GO" id="GO:0004113">
    <property type="term" value="F:2',3'-cyclic-nucleotide 3'-phosphodiesterase activity"/>
    <property type="evidence" value="ECO:0007669"/>
    <property type="project" value="TreeGrafter"/>
</dbReference>
<feature type="binding site" evidence="2">
    <location>
        <position position="178"/>
    </location>
    <ligand>
        <name>Fe cation</name>
        <dbReference type="ChEBI" id="CHEBI:24875"/>
        <label>2</label>
    </ligand>
</feature>
<evidence type="ECO:0000313" key="3">
    <source>
        <dbReference type="EMBL" id="OWJ64411.1"/>
    </source>
</evidence>
<dbReference type="EMBL" id="NHON01000058">
    <property type="protein sequence ID" value="OWJ64411.1"/>
    <property type="molecule type" value="Genomic_DNA"/>
</dbReference>
<sequence>MRILFLGDVVGRAARVAVMEQVPRLRQRLDLDFVVVNGENSAGGFGITPKIAEEFYESGVDCLTTGNHVWDQRELLGTIDRDSRMVRPANFPAGTPGRGATLLQARGGRQVLVVNIMARLFMDALDDPFAAVDRLLADMAMPGVVDAIVVDFHGEASSEKMAMGHHLDGRVTLVVGTHTHIPTADLHILRGGTAYQTDAGMCGDYDSVIGMGKEPAIARFIRKMPTERLTPAEGQPTICGLVLETDETTGLARKVEPLRIGGRLAPAWPSGFAPAEPAG</sequence>
<comment type="caution">
    <text evidence="3">The sequence shown here is derived from an EMBL/GenBank/DDBJ whole genome shotgun (WGS) entry which is preliminary data.</text>
</comment>
<feature type="binding site" evidence="2">
    <location>
        <position position="40"/>
    </location>
    <ligand>
        <name>Fe cation</name>
        <dbReference type="ChEBI" id="CHEBI:24875"/>
        <label>1</label>
    </ligand>
</feature>
<dbReference type="RefSeq" id="WP_088153956.1">
    <property type="nucleotide sequence ID" value="NZ_NHON01000058.1"/>
</dbReference>
<gene>
    <name evidence="3" type="ORF">BWR60_24715</name>
</gene>
<evidence type="ECO:0000256" key="1">
    <source>
        <dbReference type="PIRSR" id="PIRSR004789-50"/>
    </source>
</evidence>
<reference evidence="4" key="1">
    <citation type="submission" date="2017-05" db="EMBL/GenBank/DDBJ databases">
        <authorList>
            <person name="Macchi M."/>
            <person name="Festa S."/>
            <person name="Coppotelli B.M."/>
            <person name="Morelli I.S."/>
        </authorList>
    </citation>
    <scope>NUCLEOTIDE SEQUENCE [LARGE SCALE GENOMIC DNA]</scope>
    <source>
        <strain evidence="4">I</strain>
    </source>
</reference>
<feature type="binding site" evidence="2">
    <location>
        <position position="67"/>
    </location>
    <ligand>
        <name>Fe cation</name>
        <dbReference type="ChEBI" id="CHEBI:24875"/>
        <label>2</label>
    </ligand>
</feature>
<dbReference type="GO" id="GO:0046872">
    <property type="term" value="F:metal ion binding"/>
    <property type="evidence" value="ECO:0007669"/>
    <property type="project" value="UniProtKB-KW"/>
</dbReference>
<feature type="binding site" evidence="2">
    <location>
        <position position="180"/>
    </location>
    <ligand>
        <name>Fe cation</name>
        <dbReference type="ChEBI" id="CHEBI:24875"/>
        <label>1</label>
    </ligand>
</feature>
<evidence type="ECO:0000256" key="2">
    <source>
        <dbReference type="PIRSR" id="PIRSR004789-51"/>
    </source>
</evidence>
<feature type="binding site" evidence="2">
    <location>
        <position position="153"/>
    </location>
    <ligand>
        <name>Fe cation</name>
        <dbReference type="ChEBI" id="CHEBI:24875"/>
        <label>2</label>
    </ligand>
</feature>
<organism evidence="3 4">
    <name type="scientific">Inquilinus limosus</name>
    <dbReference type="NCBI Taxonomy" id="171674"/>
    <lineage>
        <taxon>Bacteria</taxon>
        <taxon>Pseudomonadati</taxon>
        <taxon>Pseudomonadota</taxon>
        <taxon>Alphaproteobacteria</taxon>
        <taxon>Rhodospirillales</taxon>
        <taxon>Rhodospirillaceae</taxon>
        <taxon>Inquilinus</taxon>
    </lineage>
</organism>
<dbReference type="PIRSF" id="PIRSF004789">
    <property type="entry name" value="DR1281"/>
    <property type="match status" value="1"/>
</dbReference>
<feature type="binding site" evidence="2">
    <location>
        <position position="8"/>
    </location>
    <ligand>
        <name>Fe cation</name>
        <dbReference type="ChEBI" id="CHEBI:24875"/>
        <label>1</label>
    </ligand>
</feature>
<dbReference type="SUPFAM" id="SSF56300">
    <property type="entry name" value="Metallo-dependent phosphatases"/>
    <property type="match status" value="1"/>
</dbReference>
<dbReference type="AlphaFoldDB" id="A0A211ZGK4"/>
<dbReference type="STRING" id="1122125.GCA_000423185_04578"/>
<accession>A0A211ZGK4</accession>
<dbReference type="InterPro" id="IPR029052">
    <property type="entry name" value="Metallo-depent_PP-like"/>
</dbReference>